<dbReference type="Pfam" id="PF03140">
    <property type="entry name" value="DUF247"/>
    <property type="match status" value="1"/>
</dbReference>
<reference evidence="1 2" key="1">
    <citation type="submission" date="2022-03" db="EMBL/GenBank/DDBJ databases">
        <authorList>
            <person name="Nunn A."/>
            <person name="Chopra R."/>
            <person name="Nunn A."/>
            <person name="Contreras Garrido A."/>
        </authorList>
    </citation>
    <scope>NUCLEOTIDE SEQUENCE [LARGE SCALE GENOMIC DNA]</scope>
</reference>
<organism evidence="1 2">
    <name type="scientific">Thlaspi arvense</name>
    <name type="common">Field penny-cress</name>
    <dbReference type="NCBI Taxonomy" id="13288"/>
    <lineage>
        <taxon>Eukaryota</taxon>
        <taxon>Viridiplantae</taxon>
        <taxon>Streptophyta</taxon>
        <taxon>Embryophyta</taxon>
        <taxon>Tracheophyta</taxon>
        <taxon>Spermatophyta</taxon>
        <taxon>Magnoliopsida</taxon>
        <taxon>eudicotyledons</taxon>
        <taxon>Gunneridae</taxon>
        <taxon>Pentapetalae</taxon>
        <taxon>rosids</taxon>
        <taxon>malvids</taxon>
        <taxon>Brassicales</taxon>
        <taxon>Brassicaceae</taxon>
        <taxon>Thlaspideae</taxon>
        <taxon>Thlaspi</taxon>
    </lineage>
</organism>
<proteinExistence type="predicted"/>
<name>A0AAU9SES3_THLAR</name>
<dbReference type="PANTHER" id="PTHR31170">
    <property type="entry name" value="BNAC04G53230D PROTEIN"/>
    <property type="match status" value="1"/>
</dbReference>
<evidence type="ECO:0000313" key="1">
    <source>
        <dbReference type="EMBL" id="CAH2064523.1"/>
    </source>
</evidence>
<evidence type="ECO:0000313" key="2">
    <source>
        <dbReference type="Proteomes" id="UP000836841"/>
    </source>
</evidence>
<dbReference type="EMBL" id="OU466861">
    <property type="protein sequence ID" value="CAH2064523.1"/>
    <property type="molecule type" value="Genomic_DNA"/>
</dbReference>
<keyword evidence="2" id="KW-1185">Reference proteome</keyword>
<dbReference type="PANTHER" id="PTHR31170:SF25">
    <property type="entry name" value="BNAA09G04570D PROTEIN"/>
    <property type="match status" value="1"/>
</dbReference>
<dbReference type="AlphaFoldDB" id="A0AAU9SES3"/>
<dbReference type="Proteomes" id="UP000836841">
    <property type="component" value="Chromosome 5"/>
</dbReference>
<accession>A0AAU9SES3</accession>
<dbReference type="InterPro" id="IPR004158">
    <property type="entry name" value="DUF247_pln"/>
</dbReference>
<gene>
    <name evidence="1" type="ORF">TAV2_LOCUS16470</name>
</gene>
<protein>
    <submittedName>
        <fullName evidence="1">Uncharacterized protein</fullName>
    </submittedName>
</protein>
<sequence length="252" mass="29577">MHLLPMDHHKWRAVNMVIQRTKQCIEMYFDAMKELEEKARACYEGPIGLSSNKFAEMLVLDGCFILELFRGADEGFSTLGYASNDPIFAMRGLMRSIQRDMVMLENQLPLFVLDRLLELQLGTRNQTAIVADAAVRFFSPLMPTGEALTEPDQSKLMNWMETPLVSIGDKSELHCLDAFRRSLLRSSLKTEPRLSRRRWYWGSRVVDKRQQQMIHCVTELRHTSIKFRRRKTDRFWDIIQKRLSRDTKTLYP</sequence>